<name>A0A0E9V980_ANGAN</name>
<accession>A0A0E9V980</accession>
<proteinExistence type="predicted"/>
<dbReference type="AlphaFoldDB" id="A0A0E9V980"/>
<protein>
    <submittedName>
        <fullName evidence="1">Uncharacterized protein</fullName>
    </submittedName>
</protein>
<reference evidence="1" key="2">
    <citation type="journal article" date="2015" name="Fish Shellfish Immunol.">
        <title>Early steps in the European eel (Anguilla anguilla)-Vibrio vulnificus interaction in the gills: Role of the RtxA13 toxin.</title>
        <authorList>
            <person name="Callol A."/>
            <person name="Pajuelo D."/>
            <person name="Ebbesson L."/>
            <person name="Teles M."/>
            <person name="MacKenzie S."/>
            <person name="Amaro C."/>
        </authorList>
    </citation>
    <scope>NUCLEOTIDE SEQUENCE</scope>
</reference>
<evidence type="ECO:0000313" key="1">
    <source>
        <dbReference type="EMBL" id="JAH74576.1"/>
    </source>
</evidence>
<dbReference type="EMBL" id="GBXM01034001">
    <property type="protein sequence ID" value="JAH74576.1"/>
    <property type="molecule type" value="Transcribed_RNA"/>
</dbReference>
<reference evidence="1" key="1">
    <citation type="submission" date="2014-11" db="EMBL/GenBank/DDBJ databases">
        <authorList>
            <person name="Amaro Gonzalez C."/>
        </authorList>
    </citation>
    <scope>NUCLEOTIDE SEQUENCE</scope>
</reference>
<sequence length="29" mass="3380">MSRPVLGRLMFTMFVSQYPLTAWMSRSEG</sequence>
<organism evidence="1">
    <name type="scientific">Anguilla anguilla</name>
    <name type="common">European freshwater eel</name>
    <name type="synonym">Muraena anguilla</name>
    <dbReference type="NCBI Taxonomy" id="7936"/>
    <lineage>
        <taxon>Eukaryota</taxon>
        <taxon>Metazoa</taxon>
        <taxon>Chordata</taxon>
        <taxon>Craniata</taxon>
        <taxon>Vertebrata</taxon>
        <taxon>Euteleostomi</taxon>
        <taxon>Actinopterygii</taxon>
        <taxon>Neopterygii</taxon>
        <taxon>Teleostei</taxon>
        <taxon>Anguilliformes</taxon>
        <taxon>Anguillidae</taxon>
        <taxon>Anguilla</taxon>
    </lineage>
</organism>